<dbReference type="SMART" id="SM00804">
    <property type="entry name" value="TAP_C"/>
    <property type="match status" value="1"/>
</dbReference>
<dbReference type="SUPFAM" id="SSF52058">
    <property type="entry name" value="L domain-like"/>
    <property type="match status" value="1"/>
</dbReference>
<feature type="region of interest" description="Disordered" evidence="1">
    <location>
        <begin position="1"/>
        <end position="78"/>
    </location>
</feature>
<name>A0ABR4PPI1_9HELO</name>
<feature type="domain" description="TAP-C" evidence="2">
    <location>
        <begin position="403"/>
        <end position="456"/>
    </location>
</feature>
<dbReference type="CDD" id="cd14342">
    <property type="entry name" value="UBA_TAP-C"/>
    <property type="match status" value="1"/>
</dbReference>
<dbReference type="InterPro" id="IPR005637">
    <property type="entry name" value="TAP_C_dom"/>
</dbReference>
<accession>A0ABR4PPI1</accession>
<dbReference type="Gene3D" id="1.10.8.10">
    <property type="entry name" value="DNA helicase RuvA subunit, C-terminal domain"/>
    <property type="match status" value="1"/>
</dbReference>
<dbReference type="Pfam" id="PF03943">
    <property type="entry name" value="TAP_C"/>
    <property type="match status" value="1"/>
</dbReference>
<dbReference type="PANTHER" id="PTHR10662:SF22">
    <property type="entry name" value="NUCLEAR RNA EXPORT FACTOR 1"/>
    <property type="match status" value="1"/>
</dbReference>
<dbReference type="Proteomes" id="UP001629113">
    <property type="component" value="Unassembled WGS sequence"/>
</dbReference>
<dbReference type="InterPro" id="IPR030217">
    <property type="entry name" value="NXF_fam"/>
</dbReference>
<dbReference type="InterPro" id="IPR009060">
    <property type="entry name" value="UBA-like_sf"/>
</dbReference>
<dbReference type="Gene3D" id="3.80.10.10">
    <property type="entry name" value="Ribonuclease Inhibitor"/>
    <property type="match status" value="1"/>
</dbReference>
<dbReference type="PROSITE" id="PS51281">
    <property type="entry name" value="TAP_C"/>
    <property type="match status" value="1"/>
</dbReference>
<dbReference type="InterPro" id="IPR032675">
    <property type="entry name" value="LRR_dom_sf"/>
</dbReference>
<proteinExistence type="predicted"/>
<evidence type="ECO:0000256" key="1">
    <source>
        <dbReference type="SAM" id="MobiDB-lite"/>
    </source>
</evidence>
<keyword evidence="4" id="KW-1185">Reference proteome</keyword>
<feature type="compositionally biased region" description="Basic and acidic residues" evidence="1">
    <location>
        <begin position="49"/>
        <end position="62"/>
    </location>
</feature>
<comment type="caution">
    <text evidence="3">The sequence shown here is derived from an EMBL/GenBank/DDBJ whole genome shotgun (WGS) entry which is preliminary data.</text>
</comment>
<dbReference type="PANTHER" id="PTHR10662">
    <property type="entry name" value="NUCLEAR RNA EXPORT FACTOR"/>
    <property type="match status" value="1"/>
</dbReference>
<evidence type="ECO:0000313" key="3">
    <source>
        <dbReference type="EMBL" id="KAL3424806.1"/>
    </source>
</evidence>
<sequence length="461" mass="50563">MLRTSTPPTGPRNGASASRSRGGIRKHRSTGPVRVDRDGDLIMDPTAAAKDRKGSGRGRHDGSIASRGHTAGRGTRGGGRAILASQRAQQAIIKGLSTDQVTMVDSHTPRSYASLRVDGLASSKASSNPDGGLEALLGFLERKANGPHPKSSKTVKIKKSHKEGDSVIIFVNPEDMDRFLKLNTYTFASSALTIQACDAKQKSTQHEKKERKEVLSAAAQETQDRLRGFLSSRYDTTLKLLNLSALGRDPLLLEMGFFEGTQTMAKLFPALMVVCDRLFKSAAEKQEAIISVMLSDNDLPNVSLVTSLANTFPDLKNLDLSRNMFADLQSLEGWRYKFRKLEILMLTGNPITTLLPHYQMEILRWFPTLKELNGCPMRTQEELAAPHPKTLKGPKFHDLTAEQQKQQIMERFAAMTGMTPEYSAMCLNETGGDLEKAFAAFSSNKDKLPPSAFVVSADLPV</sequence>
<organism evidence="3 4">
    <name type="scientific">Phlyctema vagabunda</name>
    <dbReference type="NCBI Taxonomy" id="108571"/>
    <lineage>
        <taxon>Eukaryota</taxon>
        <taxon>Fungi</taxon>
        <taxon>Dikarya</taxon>
        <taxon>Ascomycota</taxon>
        <taxon>Pezizomycotina</taxon>
        <taxon>Leotiomycetes</taxon>
        <taxon>Helotiales</taxon>
        <taxon>Dermateaceae</taxon>
        <taxon>Phlyctema</taxon>
    </lineage>
</organism>
<dbReference type="SUPFAM" id="SSF46934">
    <property type="entry name" value="UBA-like"/>
    <property type="match status" value="1"/>
</dbReference>
<reference evidence="3 4" key="1">
    <citation type="submission" date="2024-06" db="EMBL/GenBank/DDBJ databases">
        <title>Complete genome of Phlyctema vagabunda strain 19-DSS-EL-015.</title>
        <authorList>
            <person name="Fiorenzani C."/>
        </authorList>
    </citation>
    <scope>NUCLEOTIDE SEQUENCE [LARGE SCALE GENOMIC DNA]</scope>
    <source>
        <strain evidence="3 4">19-DSS-EL-015</strain>
    </source>
</reference>
<dbReference type="EMBL" id="JBFCZG010000003">
    <property type="protein sequence ID" value="KAL3424806.1"/>
    <property type="molecule type" value="Genomic_DNA"/>
</dbReference>
<evidence type="ECO:0000259" key="2">
    <source>
        <dbReference type="PROSITE" id="PS51281"/>
    </source>
</evidence>
<protein>
    <submittedName>
        <fullName evidence="3">mRNA export factor MEX67 (TAP domain-containing protein)</fullName>
    </submittedName>
</protein>
<gene>
    <name evidence="3" type="ORF">PVAG01_04087</name>
</gene>
<dbReference type="InterPro" id="IPR001611">
    <property type="entry name" value="Leu-rich_rpt"/>
</dbReference>
<dbReference type="PROSITE" id="PS51450">
    <property type="entry name" value="LRR"/>
    <property type="match status" value="1"/>
</dbReference>
<evidence type="ECO:0000313" key="4">
    <source>
        <dbReference type="Proteomes" id="UP001629113"/>
    </source>
</evidence>